<feature type="transmembrane region" description="Helical" evidence="1">
    <location>
        <begin position="12"/>
        <end position="34"/>
    </location>
</feature>
<dbReference type="Gramene" id="KOM43452">
    <property type="protein sequence ID" value="KOM43452"/>
    <property type="gene ID" value="LR48_Vigan05g105600"/>
</dbReference>
<protein>
    <submittedName>
        <fullName evidence="2">Uncharacterized protein</fullName>
    </submittedName>
</protein>
<gene>
    <name evidence="2" type="ORF">LR48_Vigan05g105600</name>
</gene>
<keyword evidence="1" id="KW-1133">Transmembrane helix</keyword>
<sequence length="127" mass="14577">MASKRALRHHLRFFSLMIFQLFLSFSSLILQLFFQTILIPAKIRKTKRNWDELEDELKCQEDGTRKGQKEHQKRRLLKVVDAWAPFSRALSAGCLTPTLEHPFRDVEHSSSSNVSSLGVLHGALSVT</sequence>
<proteinExistence type="predicted"/>
<accession>A0A0L9ULN3</accession>
<name>A0A0L9ULN3_PHAAN</name>
<dbReference type="AlphaFoldDB" id="A0A0L9ULN3"/>
<keyword evidence="1" id="KW-0472">Membrane</keyword>
<keyword evidence="1" id="KW-0812">Transmembrane</keyword>
<evidence type="ECO:0000256" key="1">
    <source>
        <dbReference type="SAM" id="Phobius"/>
    </source>
</evidence>
<dbReference type="Proteomes" id="UP000053144">
    <property type="component" value="Chromosome 5"/>
</dbReference>
<organism evidence="2 3">
    <name type="scientific">Phaseolus angularis</name>
    <name type="common">Azuki bean</name>
    <name type="synonym">Vigna angularis</name>
    <dbReference type="NCBI Taxonomy" id="3914"/>
    <lineage>
        <taxon>Eukaryota</taxon>
        <taxon>Viridiplantae</taxon>
        <taxon>Streptophyta</taxon>
        <taxon>Embryophyta</taxon>
        <taxon>Tracheophyta</taxon>
        <taxon>Spermatophyta</taxon>
        <taxon>Magnoliopsida</taxon>
        <taxon>eudicotyledons</taxon>
        <taxon>Gunneridae</taxon>
        <taxon>Pentapetalae</taxon>
        <taxon>rosids</taxon>
        <taxon>fabids</taxon>
        <taxon>Fabales</taxon>
        <taxon>Fabaceae</taxon>
        <taxon>Papilionoideae</taxon>
        <taxon>50 kb inversion clade</taxon>
        <taxon>NPAAA clade</taxon>
        <taxon>indigoferoid/millettioid clade</taxon>
        <taxon>Phaseoleae</taxon>
        <taxon>Vigna</taxon>
    </lineage>
</organism>
<dbReference type="EMBL" id="CM003375">
    <property type="protein sequence ID" value="KOM43452.1"/>
    <property type="molecule type" value="Genomic_DNA"/>
</dbReference>
<reference evidence="3" key="1">
    <citation type="journal article" date="2015" name="Proc. Natl. Acad. Sci. U.S.A.">
        <title>Genome sequencing of adzuki bean (Vigna angularis) provides insight into high starch and low fat accumulation and domestication.</title>
        <authorList>
            <person name="Yang K."/>
            <person name="Tian Z."/>
            <person name="Chen C."/>
            <person name="Luo L."/>
            <person name="Zhao B."/>
            <person name="Wang Z."/>
            <person name="Yu L."/>
            <person name="Li Y."/>
            <person name="Sun Y."/>
            <person name="Li W."/>
            <person name="Chen Y."/>
            <person name="Li Y."/>
            <person name="Zhang Y."/>
            <person name="Ai D."/>
            <person name="Zhao J."/>
            <person name="Shang C."/>
            <person name="Ma Y."/>
            <person name="Wu B."/>
            <person name="Wang M."/>
            <person name="Gao L."/>
            <person name="Sun D."/>
            <person name="Zhang P."/>
            <person name="Guo F."/>
            <person name="Wang W."/>
            <person name="Li Y."/>
            <person name="Wang J."/>
            <person name="Varshney R.K."/>
            <person name="Wang J."/>
            <person name="Ling H.Q."/>
            <person name="Wan P."/>
        </authorList>
    </citation>
    <scope>NUCLEOTIDE SEQUENCE</scope>
    <source>
        <strain evidence="3">cv. Jingnong 6</strain>
    </source>
</reference>
<evidence type="ECO:0000313" key="3">
    <source>
        <dbReference type="Proteomes" id="UP000053144"/>
    </source>
</evidence>
<evidence type="ECO:0000313" key="2">
    <source>
        <dbReference type="EMBL" id="KOM43452.1"/>
    </source>
</evidence>